<dbReference type="PANTHER" id="PTHR30535:SF34">
    <property type="entry name" value="MOLYBDATE-BINDING PROTEIN MOLA"/>
    <property type="match status" value="1"/>
</dbReference>
<dbReference type="GO" id="GO:0071281">
    <property type="term" value="P:cellular response to iron ion"/>
    <property type="evidence" value="ECO:0007669"/>
    <property type="project" value="TreeGrafter"/>
</dbReference>
<gene>
    <name evidence="2" type="ORF">METZ01_LOCUS16930</name>
</gene>
<accession>A0A381PAS0</accession>
<dbReference type="Pfam" id="PF01497">
    <property type="entry name" value="Peripla_BP_2"/>
    <property type="match status" value="1"/>
</dbReference>
<dbReference type="PANTHER" id="PTHR30535">
    <property type="entry name" value="VITAMIN B12-BINDING PROTEIN"/>
    <property type="match status" value="1"/>
</dbReference>
<dbReference type="PROSITE" id="PS50983">
    <property type="entry name" value="FE_B12_PBP"/>
    <property type="match status" value="1"/>
</dbReference>
<dbReference type="EMBL" id="UINC01000928">
    <property type="protein sequence ID" value="SUZ64076.1"/>
    <property type="molecule type" value="Genomic_DNA"/>
</dbReference>
<dbReference type="InterPro" id="IPR002491">
    <property type="entry name" value="ABC_transptr_periplasmic_BD"/>
</dbReference>
<feature type="domain" description="Fe/B12 periplasmic-binding" evidence="1">
    <location>
        <begin position="74"/>
        <end position="328"/>
    </location>
</feature>
<proteinExistence type="predicted"/>
<evidence type="ECO:0000313" key="2">
    <source>
        <dbReference type="EMBL" id="SUZ64076.1"/>
    </source>
</evidence>
<dbReference type="SUPFAM" id="SSF53807">
    <property type="entry name" value="Helical backbone' metal receptor"/>
    <property type="match status" value="1"/>
</dbReference>
<protein>
    <recommendedName>
        <fullName evidence="1">Fe/B12 periplasmic-binding domain-containing protein</fullName>
    </recommendedName>
</protein>
<dbReference type="AlphaFoldDB" id="A0A381PAS0"/>
<dbReference type="PROSITE" id="PS51257">
    <property type="entry name" value="PROKAR_LIPOPROTEIN"/>
    <property type="match status" value="1"/>
</dbReference>
<sequence length="328" mass="35203">MKRTTAVVLGLLLTASCSGNASSGLNEPGATYEPQSSFNLVSESPTPAVTLAKDRSDSTKDEVTQSAKIDYPVTIVSLSPTATEMLFVIGAGEQVVAVDNYSDFPPQAPVVEELSGWNPNVEAIASYQPDLVILSDSGIQEELELLGIEVFVAPAATDLEDVYRQMLELGVLTGKYDAATLVVAYMREQIGEILASIEQPDQPLSYYHELDDTLYSVTSSTFVGYIYSLAGLINIADPADSDGSSWGYPQLTQEFVLESDPDIIFFADAECCGQSIETIASRPGWSELKAVRNGNIFDVNDAVSSRWGPRLVDFLATVSAAVSAVKVE</sequence>
<evidence type="ECO:0000259" key="1">
    <source>
        <dbReference type="PROSITE" id="PS50983"/>
    </source>
</evidence>
<dbReference type="Gene3D" id="3.40.50.1980">
    <property type="entry name" value="Nitrogenase molybdenum iron protein domain"/>
    <property type="match status" value="2"/>
</dbReference>
<organism evidence="2">
    <name type="scientific">marine metagenome</name>
    <dbReference type="NCBI Taxonomy" id="408172"/>
    <lineage>
        <taxon>unclassified sequences</taxon>
        <taxon>metagenomes</taxon>
        <taxon>ecological metagenomes</taxon>
    </lineage>
</organism>
<dbReference type="InterPro" id="IPR050902">
    <property type="entry name" value="ABC_Transporter_SBP"/>
</dbReference>
<dbReference type="CDD" id="cd01143">
    <property type="entry name" value="YvrC"/>
    <property type="match status" value="1"/>
</dbReference>
<reference evidence="2" key="1">
    <citation type="submission" date="2018-05" db="EMBL/GenBank/DDBJ databases">
        <authorList>
            <person name="Lanie J.A."/>
            <person name="Ng W.-L."/>
            <person name="Kazmierczak K.M."/>
            <person name="Andrzejewski T.M."/>
            <person name="Davidsen T.M."/>
            <person name="Wayne K.J."/>
            <person name="Tettelin H."/>
            <person name="Glass J.I."/>
            <person name="Rusch D."/>
            <person name="Podicherti R."/>
            <person name="Tsui H.-C.T."/>
            <person name="Winkler M.E."/>
        </authorList>
    </citation>
    <scope>NUCLEOTIDE SEQUENCE</scope>
</reference>
<name>A0A381PAS0_9ZZZZ</name>